<dbReference type="RefSeq" id="WP_226575841.1">
    <property type="nucleotide sequence ID" value="NZ_BLAY01000012.1"/>
</dbReference>
<dbReference type="Pfam" id="PF01594">
    <property type="entry name" value="AI-2E_transport"/>
    <property type="match status" value="1"/>
</dbReference>
<keyword evidence="3 6" id="KW-0812">Transmembrane</keyword>
<keyword evidence="8" id="KW-1185">Reference proteome</keyword>
<evidence type="ECO:0000256" key="3">
    <source>
        <dbReference type="ARBA" id="ARBA00022692"/>
    </source>
</evidence>
<keyword evidence="5 6" id="KW-0472">Membrane</keyword>
<organism evidence="7 8">
    <name type="scientific">Microseira wollei NIES-4236</name>
    <dbReference type="NCBI Taxonomy" id="2530354"/>
    <lineage>
        <taxon>Bacteria</taxon>
        <taxon>Bacillati</taxon>
        <taxon>Cyanobacteriota</taxon>
        <taxon>Cyanophyceae</taxon>
        <taxon>Oscillatoriophycideae</taxon>
        <taxon>Aerosakkonematales</taxon>
        <taxon>Aerosakkonemataceae</taxon>
        <taxon>Microseira</taxon>
    </lineage>
</organism>
<evidence type="ECO:0000256" key="2">
    <source>
        <dbReference type="ARBA" id="ARBA00009773"/>
    </source>
</evidence>
<proteinExistence type="inferred from homology"/>
<dbReference type="PANTHER" id="PTHR21716:SF66">
    <property type="entry name" value="TRANSPORT PROTEIN SLL0063-RELATED"/>
    <property type="match status" value="1"/>
</dbReference>
<dbReference type="AlphaFoldDB" id="A0AAV3X7R2"/>
<dbReference type="PANTHER" id="PTHR21716">
    <property type="entry name" value="TRANSMEMBRANE PROTEIN"/>
    <property type="match status" value="1"/>
</dbReference>
<dbReference type="Proteomes" id="UP001050975">
    <property type="component" value="Unassembled WGS sequence"/>
</dbReference>
<dbReference type="InterPro" id="IPR002549">
    <property type="entry name" value="AI-2E-like"/>
</dbReference>
<feature type="transmembrane region" description="Helical" evidence="6">
    <location>
        <begin position="21"/>
        <end position="54"/>
    </location>
</feature>
<comment type="caution">
    <text evidence="7">The sequence shown here is derived from an EMBL/GenBank/DDBJ whole genome shotgun (WGS) entry which is preliminary data.</text>
</comment>
<evidence type="ECO:0000313" key="7">
    <source>
        <dbReference type="EMBL" id="GET36374.1"/>
    </source>
</evidence>
<name>A0AAV3X7R2_9CYAN</name>
<comment type="subcellular location">
    <subcellularLocation>
        <location evidence="1">Membrane</location>
        <topology evidence="1">Multi-pass membrane protein</topology>
    </subcellularLocation>
</comment>
<evidence type="ECO:0000256" key="4">
    <source>
        <dbReference type="ARBA" id="ARBA00022989"/>
    </source>
</evidence>
<dbReference type="EMBL" id="BLAY01000012">
    <property type="protein sequence ID" value="GET36374.1"/>
    <property type="molecule type" value="Genomic_DNA"/>
</dbReference>
<feature type="transmembrane region" description="Helical" evidence="6">
    <location>
        <begin position="212"/>
        <end position="235"/>
    </location>
</feature>
<protein>
    <recommendedName>
        <fullName evidence="9">Permease</fullName>
    </recommendedName>
</protein>
<comment type="similarity">
    <text evidence="2">Belongs to the autoinducer-2 exporter (AI-2E) (TC 2.A.86) family.</text>
</comment>
<feature type="transmembrane region" description="Helical" evidence="6">
    <location>
        <begin position="169"/>
        <end position="191"/>
    </location>
</feature>
<evidence type="ECO:0000256" key="5">
    <source>
        <dbReference type="ARBA" id="ARBA00023136"/>
    </source>
</evidence>
<evidence type="ECO:0000313" key="8">
    <source>
        <dbReference type="Proteomes" id="UP001050975"/>
    </source>
</evidence>
<keyword evidence="4 6" id="KW-1133">Transmembrane helix</keyword>
<sequence>MSEPTAKNFWNRLSNLALVRFLLFFASGWALVQLLAYFEGVVVIFSFAAIIAFLLSYPVKWLRRFLPHGVAASFVFLLSLVIIVGFTATVGLTILSQGQQLVDKSLPDFLSYLNNLVEQLEKYLNARHVKVDFRAFEVRLQNQDIAFIGTSIGTILASSPILLDYFIKFILIEVVAFFMLLDGEHLWNFILRFVPKQQRHKFTLIVQHNFLEFFRGQLILSLFFSFSAFVIFLVLQVPFALVLAAIAGIFQMIPGIGAALGISLICLILLPQNSWIALNVLIACIVIQQFKDNLLAPRIMQDTLNVHPVVGFFALLVGYRLAGLLGVFLAIPIAGVIISLLEIDDIKALDIKKINGSEKNG</sequence>
<evidence type="ECO:0000256" key="6">
    <source>
        <dbReference type="SAM" id="Phobius"/>
    </source>
</evidence>
<feature type="transmembrane region" description="Helical" evidence="6">
    <location>
        <begin position="310"/>
        <end position="343"/>
    </location>
</feature>
<evidence type="ECO:0008006" key="9">
    <source>
        <dbReference type="Google" id="ProtNLM"/>
    </source>
</evidence>
<dbReference type="GO" id="GO:0055085">
    <property type="term" value="P:transmembrane transport"/>
    <property type="evidence" value="ECO:0007669"/>
    <property type="project" value="TreeGrafter"/>
</dbReference>
<accession>A0AAV3X7R2</accession>
<dbReference type="GO" id="GO:0016020">
    <property type="term" value="C:membrane"/>
    <property type="evidence" value="ECO:0007669"/>
    <property type="project" value="UniProtKB-SubCell"/>
</dbReference>
<gene>
    <name evidence="7" type="ORF">MiSe_11240</name>
</gene>
<feature type="transmembrane region" description="Helical" evidence="6">
    <location>
        <begin position="274"/>
        <end position="290"/>
    </location>
</feature>
<feature type="transmembrane region" description="Helical" evidence="6">
    <location>
        <begin position="74"/>
        <end position="95"/>
    </location>
</feature>
<feature type="transmembrane region" description="Helical" evidence="6">
    <location>
        <begin position="241"/>
        <end position="267"/>
    </location>
</feature>
<reference evidence="7" key="1">
    <citation type="submission" date="2019-10" db="EMBL/GenBank/DDBJ databases">
        <title>Draft genome sequece of Microseira wollei NIES-4236.</title>
        <authorList>
            <person name="Yamaguchi H."/>
            <person name="Suzuki S."/>
            <person name="Kawachi M."/>
        </authorList>
    </citation>
    <scope>NUCLEOTIDE SEQUENCE</scope>
    <source>
        <strain evidence="7">NIES-4236</strain>
    </source>
</reference>
<evidence type="ECO:0000256" key="1">
    <source>
        <dbReference type="ARBA" id="ARBA00004141"/>
    </source>
</evidence>